<keyword evidence="2" id="KW-1133">Transmembrane helix</keyword>
<dbReference type="Proteomes" id="UP000324585">
    <property type="component" value="Unassembled WGS sequence"/>
</dbReference>
<feature type="transmembrane region" description="Helical" evidence="2">
    <location>
        <begin position="174"/>
        <end position="196"/>
    </location>
</feature>
<sequence length="242" mass="26471">MAFVGGWPSVGGRLGSAPARGRATCVAAKKGKGQSKSDKASAPRPEAIEVDQEEFTGKQMPGAKADDQVDAQQESGLQSTSGSERVKEATAAASKAVGFDAAEMKKKKDKDLDKVLRGFGLENPKTQAMRMDARLAQEREEQKTLTERTVNLYKILKEKYSQEQLVKAERGLQVALLGLMLFWIGDGLIITTEAYYKVRQQDVPQSIIGFVATFESLFTPSVVLFLLLSSLYGLYKVNQIES</sequence>
<evidence type="ECO:0000256" key="2">
    <source>
        <dbReference type="SAM" id="Phobius"/>
    </source>
</evidence>
<feature type="compositionally biased region" description="Polar residues" evidence="1">
    <location>
        <begin position="70"/>
        <end position="83"/>
    </location>
</feature>
<name>A0A5J4Z4F8_PORPP</name>
<keyword evidence="2" id="KW-0812">Transmembrane</keyword>
<dbReference type="AlphaFoldDB" id="A0A5J4Z4F8"/>
<evidence type="ECO:0000313" key="3">
    <source>
        <dbReference type="EMBL" id="KAA8498215.1"/>
    </source>
</evidence>
<feature type="transmembrane region" description="Helical" evidence="2">
    <location>
        <begin position="216"/>
        <end position="235"/>
    </location>
</feature>
<feature type="region of interest" description="Disordered" evidence="1">
    <location>
        <begin position="1"/>
        <end position="89"/>
    </location>
</feature>
<organism evidence="3 4">
    <name type="scientific">Porphyridium purpureum</name>
    <name type="common">Red alga</name>
    <name type="synonym">Porphyridium cruentum</name>
    <dbReference type="NCBI Taxonomy" id="35688"/>
    <lineage>
        <taxon>Eukaryota</taxon>
        <taxon>Rhodophyta</taxon>
        <taxon>Bangiophyceae</taxon>
        <taxon>Porphyridiales</taxon>
        <taxon>Porphyridiaceae</taxon>
        <taxon>Porphyridium</taxon>
    </lineage>
</organism>
<reference evidence="4" key="1">
    <citation type="journal article" date="2019" name="Nat. Commun.">
        <title>Expansion of phycobilisome linker gene families in mesophilic red algae.</title>
        <authorList>
            <person name="Lee J."/>
            <person name="Kim D."/>
            <person name="Bhattacharya D."/>
            <person name="Yoon H.S."/>
        </authorList>
    </citation>
    <scope>NUCLEOTIDE SEQUENCE [LARGE SCALE GENOMIC DNA]</scope>
    <source>
        <strain evidence="4">CCMP 1328</strain>
    </source>
</reference>
<proteinExistence type="predicted"/>
<evidence type="ECO:0000313" key="4">
    <source>
        <dbReference type="Proteomes" id="UP000324585"/>
    </source>
</evidence>
<dbReference type="EMBL" id="VRMN01000001">
    <property type="protein sequence ID" value="KAA8498215.1"/>
    <property type="molecule type" value="Genomic_DNA"/>
</dbReference>
<comment type="caution">
    <text evidence="3">The sequence shown here is derived from an EMBL/GenBank/DDBJ whole genome shotgun (WGS) entry which is preliminary data.</text>
</comment>
<keyword evidence="2" id="KW-0472">Membrane</keyword>
<keyword evidence="4" id="KW-1185">Reference proteome</keyword>
<gene>
    <name evidence="3" type="ORF">FVE85_5800</name>
</gene>
<accession>A0A5J4Z4F8</accession>
<evidence type="ECO:0000256" key="1">
    <source>
        <dbReference type="SAM" id="MobiDB-lite"/>
    </source>
</evidence>
<protein>
    <submittedName>
        <fullName evidence="3">Uncharacterized protein</fullName>
    </submittedName>
</protein>